<reference evidence="3" key="1">
    <citation type="journal article" date="2019" name="Int. J. Syst. Evol. Microbiol.">
        <title>The Global Catalogue of Microorganisms (GCM) 10K type strain sequencing project: providing services to taxonomists for standard genome sequencing and annotation.</title>
        <authorList>
            <consortium name="The Broad Institute Genomics Platform"/>
            <consortium name="The Broad Institute Genome Sequencing Center for Infectious Disease"/>
            <person name="Wu L."/>
            <person name="Ma J."/>
        </authorList>
    </citation>
    <scope>NUCLEOTIDE SEQUENCE [LARGE SCALE GENOMIC DNA]</scope>
    <source>
        <strain evidence="3">CGMCC 4.7455</strain>
    </source>
</reference>
<sequence length="132" mass="13882">MEPGGTGTGRAGRARLLLAAGWAALAAGGAGTTWVLDAEIAQDSARYGWSEYAPEREGPLPTPAKDLCAPPQIPAPWHFRVCPVPVAEPDGIPSRWATLEEARTGEPHPGRREEVSGGPGPWATSVPRHPYG</sequence>
<proteinExistence type="predicted"/>
<accession>A0ABW4PLD2</accession>
<evidence type="ECO:0000256" key="1">
    <source>
        <dbReference type="SAM" id="MobiDB-lite"/>
    </source>
</evidence>
<feature type="region of interest" description="Disordered" evidence="1">
    <location>
        <begin position="98"/>
        <end position="132"/>
    </location>
</feature>
<feature type="compositionally biased region" description="Basic and acidic residues" evidence="1">
    <location>
        <begin position="98"/>
        <end position="115"/>
    </location>
</feature>
<evidence type="ECO:0000313" key="2">
    <source>
        <dbReference type="EMBL" id="MFD1831023.1"/>
    </source>
</evidence>
<dbReference type="RefSeq" id="WP_380900540.1">
    <property type="nucleotide sequence ID" value="NZ_JBHUFU010000008.1"/>
</dbReference>
<dbReference type="Proteomes" id="UP001597365">
    <property type="component" value="Unassembled WGS sequence"/>
</dbReference>
<evidence type="ECO:0000313" key="3">
    <source>
        <dbReference type="Proteomes" id="UP001597365"/>
    </source>
</evidence>
<dbReference type="EMBL" id="JBHUFU010000008">
    <property type="protein sequence ID" value="MFD1831023.1"/>
    <property type="molecule type" value="Genomic_DNA"/>
</dbReference>
<protein>
    <submittedName>
        <fullName evidence="2">Uncharacterized protein</fullName>
    </submittedName>
</protein>
<name>A0ABW4PLD2_9ACTN</name>
<organism evidence="2 3">
    <name type="scientific">Streptomyces desertarenae</name>
    <dbReference type="NCBI Taxonomy" id="2666184"/>
    <lineage>
        <taxon>Bacteria</taxon>
        <taxon>Bacillati</taxon>
        <taxon>Actinomycetota</taxon>
        <taxon>Actinomycetes</taxon>
        <taxon>Kitasatosporales</taxon>
        <taxon>Streptomycetaceae</taxon>
        <taxon>Streptomyces</taxon>
    </lineage>
</organism>
<comment type="caution">
    <text evidence="2">The sequence shown here is derived from an EMBL/GenBank/DDBJ whole genome shotgun (WGS) entry which is preliminary data.</text>
</comment>
<keyword evidence="3" id="KW-1185">Reference proteome</keyword>
<gene>
    <name evidence="2" type="ORF">ACFSJS_15260</name>
</gene>